<keyword evidence="1" id="KW-0812">Transmembrane</keyword>
<reference evidence="2 3" key="1">
    <citation type="submission" date="2017-12" db="EMBL/GenBank/DDBJ databases">
        <authorList>
            <consortium name="DOE Joint Genome Institute"/>
            <person name="Haridas S."/>
            <person name="Kjaerbolling I."/>
            <person name="Vesth T.C."/>
            <person name="Frisvad J.C."/>
            <person name="Nybo J.L."/>
            <person name="Theobald S."/>
            <person name="Kuo A."/>
            <person name="Bowyer P."/>
            <person name="Matsuda Y."/>
            <person name="Mondo S."/>
            <person name="Lyhne E.K."/>
            <person name="Kogle M.E."/>
            <person name="Clum A."/>
            <person name="Lipzen A."/>
            <person name="Salamov A."/>
            <person name="Ngan C.Y."/>
            <person name="Daum C."/>
            <person name="Chiniquy J."/>
            <person name="Barry K."/>
            <person name="LaButti K."/>
            <person name="Simmons B.A."/>
            <person name="Magnuson J.K."/>
            <person name="Mortensen U.H."/>
            <person name="Larsen T.O."/>
            <person name="Grigoriev I.V."/>
            <person name="Baker S.E."/>
            <person name="Andersen M.R."/>
            <person name="Nordberg H.P."/>
            <person name="Cantor M.N."/>
            <person name="Hua S.X."/>
        </authorList>
    </citation>
    <scope>NUCLEOTIDE SEQUENCE [LARGE SCALE GENOMIC DNA]</scope>
    <source>
        <strain evidence="2 3">CBS 102.13</strain>
    </source>
</reference>
<keyword evidence="3" id="KW-1185">Reference proteome</keyword>
<evidence type="ECO:0000313" key="3">
    <source>
        <dbReference type="Proteomes" id="UP000234585"/>
    </source>
</evidence>
<dbReference type="RefSeq" id="XP_024668327.1">
    <property type="nucleotide sequence ID" value="XM_024814154.1"/>
</dbReference>
<proteinExistence type="predicted"/>
<accession>A0A2I2F114</accession>
<evidence type="ECO:0000313" key="2">
    <source>
        <dbReference type="EMBL" id="PLB34315.1"/>
    </source>
</evidence>
<feature type="transmembrane region" description="Helical" evidence="1">
    <location>
        <begin position="46"/>
        <end position="69"/>
    </location>
</feature>
<dbReference type="GeneID" id="36521314"/>
<organism evidence="2 3">
    <name type="scientific">Aspergillus candidus</name>
    <dbReference type="NCBI Taxonomy" id="41067"/>
    <lineage>
        <taxon>Eukaryota</taxon>
        <taxon>Fungi</taxon>
        <taxon>Dikarya</taxon>
        <taxon>Ascomycota</taxon>
        <taxon>Pezizomycotina</taxon>
        <taxon>Eurotiomycetes</taxon>
        <taxon>Eurotiomycetidae</taxon>
        <taxon>Eurotiales</taxon>
        <taxon>Aspergillaceae</taxon>
        <taxon>Aspergillus</taxon>
        <taxon>Aspergillus subgen. Circumdati</taxon>
    </lineage>
</organism>
<protein>
    <submittedName>
        <fullName evidence="2">Uncharacterized protein</fullName>
    </submittedName>
</protein>
<feature type="transmembrane region" description="Helical" evidence="1">
    <location>
        <begin position="76"/>
        <end position="93"/>
    </location>
</feature>
<gene>
    <name evidence="2" type="ORF">BDW47DRAFT_112392</name>
</gene>
<dbReference type="EMBL" id="KZ559181">
    <property type="protein sequence ID" value="PLB34315.1"/>
    <property type="molecule type" value="Genomic_DNA"/>
</dbReference>
<sequence length="105" mass="12560">MSVQMTVCISFFLLFLTIVRYAILFDFHLWVLCLNSVRSGQSICYGFFFYISFSFLFLFFLSCSLPCVMRKTACRMLFAFAFSVYFLLWNTYIPCTWRERIYGMP</sequence>
<dbReference type="Proteomes" id="UP000234585">
    <property type="component" value="Unassembled WGS sequence"/>
</dbReference>
<name>A0A2I2F114_ASPCN</name>
<keyword evidence="1" id="KW-0472">Membrane</keyword>
<dbReference type="AlphaFoldDB" id="A0A2I2F114"/>
<evidence type="ECO:0000256" key="1">
    <source>
        <dbReference type="SAM" id="Phobius"/>
    </source>
</evidence>
<keyword evidence="1" id="KW-1133">Transmembrane helix</keyword>